<gene>
    <name evidence="2" type="ORF">PCOR1329_LOCUS7793</name>
</gene>
<dbReference type="SUPFAM" id="SSF49265">
    <property type="entry name" value="Fibronectin type III"/>
    <property type="match status" value="1"/>
</dbReference>
<dbReference type="Proteomes" id="UP001189429">
    <property type="component" value="Unassembled WGS sequence"/>
</dbReference>
<accession>A0ABN9Q1P7</accession>
<sequence length="1213" mass="133448">MVAASELASDAAENVITKSTRGEQVEIGQLYNARTGGIIPSISLWRLDDIKKGQEVVPCPDTTFDFTTSMKDLRKHHNLDAEGSVEIDFGIFALSGSAQYLKNTQHHEHEARVDVSCTVYEGATGNITFTKKCSSKEDQTRISGALAGKLKAFIPISGKLSMDWEEGEEEDFEGTDISVRGAITETVGTIEDAARVGKELPTRLSDLNNSLKMVLLPLSFVDSEARRVVTRLDARTMEDVSAALKTAEGVHLSAESLCVAVNAFPCVETQRRNFATAFNSCIITFRTAVRNLAPKLRDGDSSTTDKDTFELQHAVDRMTRQTKPAIKYVELKNQETAVLSSYVNFLLETGFANYMDPVAKVQPAIGSSKPRILLSLAGKDINNPCHKLETSLTCDAVAVDGDSEEEEEEWFHRSSTASLLQKSFADVVALQVDNKAASFDAEYGVGIVNKGIPFWSTDEKMKKTEVGDLVLFLDGRVRIITKLFPGPPENVKLRCNEQTMHVQWECLEQQNSMPPRSFRVLWRPRPNADLDTFDQIVNEYAEFEWRDAPAGDPYECVPGAQGGAYRCELGPLDPNTDFEVRVQTCSDIGFSARSPPNVKRTGKLPSAARDIIAFYHENKARLESTGAGGWTDKVGGKKPWESTEDSLFLGSCTVARRPCESGEFAGKLAAIMTDVASDFKPEITLGPEQEARALVLMFAGPTGAGKSTEINAFVSFLLGGDLADTHRIMLIDDRAADPTQSVTQHITVYRLRPIGPRFQGHTLYIVDTPGYGDCRGHEADNFITAAMAELFKMIEHVNAVVFTCKANEGKSSPSMVAVATHIFQLFSKDVQGCLRAVLTHADAGAPQAVANLKALGWPVDQGYAQVNNSAFRAQSTTDANVRDWWKMSMSGQKRALDMLLRMGPVSTRKSAQVTTQRMTLEEQCELAEKKIFRTALETQSPLANLRAIAEAAGASPGEKVRVSTVIVKEEPVADGKKTTLCLKCHVTCHEICAFDDGEKHQCIAMDKNGHCTICPNKCRYSEHRNAMFILRSETQWEEVVPEDLINRWNKNNNSIEGAALGAMDKYLELQDELTDDIRALAALTDELHQTALLHDPERFLKYLDTLIASAKARGASSEQLQALMSAKNTMKIAAQAASAEGYTNAESELLAKVTRHVRGEMKRRTQMGPLARAKEEEQPCDIYNKIYKSLPAPIREKAPVPPACPDGLASWVL</sequence>
<dbReference type="InterPro" id="IPR003961">
    <property type="entry name" value="FN3_dom"/>
</dbReference>
<dbReference type="PROSITE" id="PS50853">
    <property type="entry name" value="FN3"/>
    <property type="match status" value="1"/>
</dbReference>
<dbReference type="InterPro" id="IPR036116">
    <property type="entry name" value="FN3_sf"/>
</dbReference>
<dbReference type="CDD" id="cd00063">
    <property type="entry name" value="FN3"/>
    <property type="match status" value="1"/>
</dbReference>
<protein>
    <recommendedName>
        <fullName evidence="1">Fibronectin type-III domain-containing protein</fullName>
    </recommendedName>
</protein>
<dbReference type="InterPro" id="IPR027417">
    <property type="entry name" value="P-loop_NTPase"/>
</dbReference>
<organism evidence="2 3">
    <name type="scientific">Prorocentrum cordatum</name>
    <dbReference type="NCBI Taxonomy" id="2364126"/>
    <lineage>
        <taxon>Eukaryota</taxon>
        <taxon>Sar</taxon>
        <taxon>Alveolata</taxon>
        <taxon>Dinophyceae</taxon>
        <taxon>Prorocentrales</taxon>
        <taxon>Prorocentraceae</taxon>
        <taxon>Prorocentrum</taxon>
    </lineage>
</organism>
<name>A0ABN9Q1P7_9DINO</name>
<dbReference type="PANTHER" id="PTHR31594:SF14">
    <property type="entry name" value="FIBRONECTIN TYPE-III DOMAIN-CONTAINING PROTEIN"/>
    <property type="match status" value="1"/>
</dbReference>
<dbReference type="Gene3D" id="2.60.40.10">
    <property type="entry name" value="Immunoglobulins"/>
    <property type="match status" value="1"/>
</dbReference>
<evidence type="ECO:0000259" key="1">
    <source>
        <dbReference type="PROSITE" id="PS50853"/>
    </source>
</evidence>
<comment type="caution">
    <text evidence="2">The sequence shown here is derived from an EMBL/GenBank/DDBJ whole genome shotgun (WGS) entry which is preliminary data.</text>
</comment>
<reference evidence="2" key="1">
    <citation type="submission" date="2023-10" db="EMBL/GenBank/DDBJ databases">
        <authorList>
            <person name="Chen Y."/>
            <person name="Shah S."/>
            <person name="Dougan E. K."/>
            <person name="Thang M."/>
            <person name="Chan C."/>
        </authorList>
    </citation>
    <scope>NUCLEOTIDE SEQUENCE [LARGE SCALE GENOMIC DNA]</scope>
</reference>
<dbReference type="SUPFAM" id="SSF52540">
    <property type="entry name" value="P-loop containing nucleoside triphosphate hydrolases"/>
    <property type="match status" value="1"/>
</dbReference>
<dbReference type="EMBL" id="CAUYUJ010002115">
    <property type="protein sequence ID" value="CAK0799281.1"/>
    <property type="molecule type" value="Genomic_DNA"/>
</dbReference>
<dbReference type="Pfam" id="PF00041">
    <property type="entry name" value="fn3"/>
    <property type="match status" value="1"/>
</dbReference>
<dbReference type="InterPro" id="IPR052090">
    <property type="entry name" value="Cytolytic_pore-forming_toxin"/>
</dbReference>
<dbReference type="InterPro" id="IPR013783">
    <property type="entry name" value="Ig-like_fold"/>
</dbReference>
<evidence type="ECO:0000313" key="3">
    <source>
        <dbReference type="Proteomes" id="UP001189429"/>
    </source>
</evidence>
<proteinExistence type="predicted"/>
<feature type="domain" description="Fibronectin type-III" evidence="1">
    <location>
        <begin position="487"/>
        <end position="604"/>
    </location>
</feature>
<dbReference type="CDD" id="cd00882">
    <property type="entry name" value="Ras_like_GTPase"/>
    <property type="match status" value="1"/>
</dbReference>
<dbReference type="PANTHER" id="PTHR31594">
    <property type="entry name" value="AIG1-TYPE G DOMAIN-CONTAINING PROTEIN"/>
    <property type="match status" value="1"/>
</dbReference>
<dbReference type="Gene3D" id="3.40.50.300">
    <property type="entry name" value="P-loop containing nucleotide triphosphate hydrolases"/>
    <property type="match status" value="1"/>
</dbReference>
<keyword evidence="3" id="KW-1185">Reference proteome</keyword>
<dbReference type="SMART" id="SM00060">
    <property type="entry name" value="FN3"/>
    <property type="match status" value="1"/>
</dbReference>
<feature type="non-terminal residue" evidence="2">
    <location>
        <position position="1213"/>
    </location>
</feature>
<evidence type="ECO:0000313" key="2">
    <source>
        <dbReference type="EMBL" id="CAK0799281.1"/>
    </source>
</evidence>